<protein>
    <submittedName>
        <fullName evidence="1">Methyltransferase domain-containing protein</fullName>
    </submittedName>
</protein>
<name>A0A6M0T273_CLOBO</name>
<dbReference type="PANTHER" id="PTHR35276:SF1">
    <property type="entry name" value="TRNA (MNM(5)S(2)U34)-METHYLTRANSFERASE, CHLOROPLASTIC"/>
    <property type="match status" value="1"/>
</dbReference>
<sequence length="191" mass="21625">MIKMSKEKFNNAVSIAKYICEKTLKFGDVAVDCTLGNGNDTILLANLVGNEGKIFSFDIQKEAIQKTKEKLKDFPYKNIILINDGHENLDKHIQEKVNLFVFNLGYLPGNNHNITTKAETTLKAVEKALKMLDDNGIVLLAIYHGHENGKEEKIILEDFTSKLDQKIYNVMKSVFINQANNPPILICIEKR</sequence>
<dbReference type="Proteomes" id="UP000473089">
    <property type="component" value="Unassembled WGS sequence"/>
</dbReference>
<dbReference type="InterPro" id="IPR029063">
    <property type="entry name" value="SAM-dependent_MTases_sf"/>
</dbReference>
<keyword evidence="1" id="KW-0808">Transferase</keyword>
<comment type="caution">
    <text evidence="1">The sequence shown here is derived from an EMBL/GenBank/DDBJ whole genome shotgun (WGS) entry which is preliminary data.</text>
</comment>
<dbReference type="AlphaFoldDB" id="A0A6M0T273"/>
<keyword evidence="1" id="KW-0489">Methyltransferase</keyword>
<evidence type="ECO:0000313" key="1">
    <source>
        <dbReference type="EMBL" id="NFA61897.1"/>
    </source>
</evidence>
<proteinExistence type="predicted"/>
<evidence type="ECO:0000313" key="2">
    <source>
        <dbReference type="Proteomes" id="UP000473089"/>
    </source>
</evidence>
<dbReference type="SUPFAM" id="SSF53335">
    <property type="entry name" value="S-adenosyl-L-methionine-dependent methyltransferases"/>
    <property type="match status" value="1"/>
</dbReference>
<dbReference type="InterPro" id="IPR010719">
    <property type="entry name" value="MnmM_MeTrfase"/>
</dbReference>
<dbReference type="PANTHER" id="PTHR35276">
    <property type="entry name" value="S-ADENOSYL-L-METHIONINE-DEPENDENT METHYLTRANSFERASES SUPERFAMILY PROTEIN"/>
    <property type="match status" value="1"/>
</dbReference>
<dbReference type="EMBL" id="SGJP01000046">
    <property type="protein sequence ID" value="NFA61897.1"/>
    <property type="molecule type" value="Genomic_DNA"/>
</dbReference>
<accession>A0A6M0T273</accession>
<dbReference type="Pfam" id="PF06962">
    <property type="entry name" value="rRNA_methylase"/>
    <property type="match status" value="1"/>
</dbReference>
<gene>
    <name evidence="1" type="ORF">EXM42_16375</name>
</gene>
<dbReference type="GO" id="GO:0008168">
    <property type="term" value="F:methyltransferase activity"/>
    <property type="evidence" value="ECO:0007669"/>
    <property type="project" value="UniProtKB-KW"/>
</dbReference>
<organism evidence="1 2">
    <name type="scientific">Clostridium botulinum</name>
    <dbReference type="NCBI Taxonomy" id="1491"/>
    <lineage>
        <taxon>Bacteria</taxon>
        <taxon>Bacillati</taxon>
        <taxon>Bacillota</taxon>
        <taxon>Clostridia</taxon>
        <taxon>Eubacteriales</taxon>
        <taxon>Clostridiaceae</taxon>
        <taxon>Clostridium</taxon>
    </lineage>
</organism>
<dbReference type="Gene3D" id="3.40.50.150">
    <property type="entry name" value="Vaccinia Virus protein VP39"/>
    <property type="match status" value="1"/>
</dbReference>
<reference evidence="1 2" key="1">
    <citation type="submission" date="2019-02" db="EMBL/GenBank/DDBJ databases">
        <title>Genome sequencing of Clostridium botulinum clinical isolates.</title>
        <authorList>
            <person name="Brunt J."/>
            <person name="Van Vliet A.H.M."/>
            <person name="Stringer S.C."/>
            <person name="Grant K.A."/>
            <person name="Carter A.C."/>
            <person name="Peck M.W."/>
        </authorList>
    </citation>
    <scope>NUCLEOTIDE SEQUENCE [LARGE SCALE GENOMIC DNA]</scope>
    <source>
        <strain evidence="1 2">R1125/03</strain>
    </source>
</reference>
<dbReference type="GO" id="GO:0032259">
    <property type="term" value="P:methylation"/>
    <property type="evidence" value="ECO:0007669"/>
    <property type="project" value="UniProtKB-KW"/>
</dbReference>